<proteinExistence type="inferred from homology"/>
<gene>
    <name evidence="3" type="ORF">SAMN05216553_108411</name>
</gene>
<keyword evidence="4" id="KW-1185">Reference proteome</keyword>
<dbReference type="PANTHER" id="PTHR30272:SF1">
    <property type="entry name" value="3-HYDROXYACYL-[ACYL-CARRIER-PROTEIN] DEHYDRATASE"/>
    <property type="match status" value="1"/>
</dbReference>
<dbReference type="InterPro" id="IPR013114">
    <property type="entry name" value="FabA_FabZ"/>
</dbReference>
<evidence type="ECO:0000256" key="1">
    <source>
        <dbReference type="ARBA" id="ARBA00009174"/>
    </source>
</evidence>
<evidence type="ECO:0000313" key="4">
    <source>
        <dbReference type="Proteomes" id="UP000199623"/>
    </source>
</evidence>
<dbReference type="PANTHER" id="PTHR30272">
    <property type="entry name" value="3-HYDROXYACYL-[ACYL-CARRIER-PROTEIN] DEHYDRATASE"/>
    <property type="match status" value="1"/>
</dbReference>
<name>A0A1G7UU03_9PSEU</name>
<comment type="similarity">
    <text evidence="1">Belongs to the thioester dehydratase family. FabZ subfamily.</text>
</comment>
<accession>A0A1G7UU03</accession>
<dbReference type="AlphaFoldDB" id="A0A1G7UU03"/>
<organism evidence="3 4">
    <name type="scientific">Lentzea fradiae</name>
    <dbReference type="NCBI Taxonomy" id="200378"/>
    <lineage>
        <taxon>Bacteria</taxon>
        <taxon>Bacillati</taxon>
        <taxon>Actinomycetota</taxon>
        <taxon>Actinomycetes</taxon>
        <taxon>Pseudonocardiales</taxon>
        <taxon>Pseudonocardiaceae</taxon>
        <taxon>Lentzea</taxon>
    </lineage>
</organism>
<sequence length="150" mass="16391">MEPQAVLPHRYPMLLVDRVVGVVPGEWATAIKVISRNEPWYADGGDWQSYPEVLLVESWAQTAGITVGADMPNPDVLSGSVMLFGSLSTVEFHRRVVPGDVLENRVRVVKSIGDTVILEGECVREGEPVFTVSRMVVAFRPASSLQNGAE</sequence>
<dbReference type="Pfam" id="PF07977">
    <property type="entry name" value="FabA"/>
    <property type="match status" value="1"/>
</dbReference>
<dbReference type="Proteomes" id="UP000199623">
    <property type="component" value="Unassembled WGS sequence"/>
</dbReference>
<evidence type="ECO:0000256" key="2">
    <source>
        <dbReference type="ARBA" id="ARBA00023239"/>
    </source>
</evidence>
<dbReference type="STRING" id="200378.SAMN05216553_108411"/>
<evidence type="ECO:0000313" key="3">
    <source>
        <dbReference type="EMBL" id="SDG50956.1"/>
    </source>
</evidence>
<dbReference type="SUPFAM" id="SSF54637">
    <property type="entry name" value="Thioesterase/thiol ester dehydrase-isomerase"/>
    <property type="match status" value="1"/>
</dbReference>
<keyword evidence="2" id="KW-0456">Lyase</keyword>
<dbReference type="GO" id="GO:0016829">
    <property type="term" value="F:lyase activity"/>
    <property type="evidence" value="ECO:0007669"/>
    <property type="project" value="UniProtKB-KW"/>
</dbReference>
<dbReference type="InterPro" id="IPR029069">
    <property type="entry name" value="HotDog_dom_sf"/>
</dbReference>
<dbReference type="Gene3D" id="3.10.129.10">
    <property type="entry name" value="Hotdog Thioesterase"/>
    <property type="match status" value="1"/>
</dbReference>
<protein>
    <submittedName>
        <fullName evidence="3">3-hydroxyacyl-[acyl-carrier-protein] dehydratase</fullName>
    </submittedName>
</protein>
<dbReference type="EMBL" id="FNCC01000008">
    <property type="protein sequence ID" value="SDG50956.1"/>
    <property type="molecule type" value="Genomic_DNA"/>
</dbReference>
<reference evidence="4" key="1">
    <citation type="submission" date="2016-10" db="EMBL/GenBank/DDBJ databases">
        <authorList>
            <person name="Varghese N."/>
            <person name="Submissions S."/>
        </authorList>
    </citation>
    <scope>NUCLEOTIDE SEQUENCE [LARGE SCALE GENOMIC DNA]</scope>
    <source>
        <strain evidence="4">CGMCC 4.3506</strain>
    </source>
</reference>